<dbReference type="CDD" id="cd04301">
    <property type="entry name" value="NAT_SF"/>
    <property type="match status" value="1"/>
</dbReference>
<dbReference type="InterPro" id="IPR016181">
    <property type="entry name" value="Acyl_CoA_acyltransferase"/>
</dbReference>
<dbReference type="Proteomes" id="UP000515240">
    <property type="component" value="Chromosome"/>
</dbReference>
<proteinExistence type="predicted"/>
<dbReference type="KEGG" id="cpis:HS961_07295"/>
<gene>
    <name evidence="4" type="ORF">HS961_07295</name>
</gene>
<dbReference type="PROSITE" id="PS51186">
    <property type="entry name" value="GNAT"/>
    <property type="match status" value="1"/>
</dbReference>
<protein>
    <submittedName>
        <fullName evidence="4">GNAT family N-acetyltransferase</fullName>
    </submittedName>
</protein>
<dbReference type="PANTHER" id="PTHR43877">
    <property type="entry name" value="AMINOALKYLPHOSPHONATE N-ACETYLTRANSFERASE-RELATED-RELATED"/>
    <property type="match status" value="1"/>
</dbReference>
<dbReference type="Gene3D" id="3.40.630.30">
    <property type="match status" value="1"/>
</dbReference>
<dbReference type="Pfam" id="PF00583">
    <property type="entry name" value="Acetyltransf_1"/>
    <property type="match status" value="1"/>
</dbReference>
<keyword evidence="2" id="KW-0012">Acyltransferase</keyword>
<accession>A0A7G5EF86</accession>
<dbReference type="RefSeq" id="WP_182327076.1">
    <property type="nucleotide sequence ID" value="NZ_CP058554.1"/>
</dbReference>
<feature type="domain" description="N-acetyltransferase" evidence="3">
    <location>
        <begin position="7"/>
        <end position="160"/>
    </location>
</feature>
<evidence type="ECO:0000256" key="1">
    <source>
        <dbReference type="ARBA" id="ARBA00022679"/>
    </source>
</evidence>
<dbReference type="EMBL" id="CP058554">
    <property type="protein sequence ID" value="QMV72661.1"/>
    <property type="molecule type" value="Genomic_DNA"/>
</dbReference>
<evidence type="ECO:0000259" key="3">
    <source>
        <dbReference type="PROSITE" id="PS51186"/>
    </source>
</evidence>
<keyword evidence="1 4" id="KW-0808">Transferase</keyword>
<sequence>MASPLIFKLDPVTDDRVLAFLEEHLSDMRRISPPESVHALDPEQLRAPGMYLWTAWSAEQEPQALVATCALKTLDVGHLELKSMRVGAGQRGSGAAQQVLDHVLAQARALGAKRISLETGTEAFFAPARRFYERNGFVACAPFGSYQPDPNSCFMRLELP</sequence>
<keyword evidence="5" id="KW-1185">Reference proteome</keyword>
<reference evidence="4 5" key="1">
    <citation type="journal article" date="2020" name="G3 (Bethesda)">
        <title>CeMbio - The Caenorhabditis elegans Microbiome Resource.</title>
        <authorList>
            <person name="Dirksen P."/>
            <person name="Assie A."/>
            <person name="Zimmermann J."/>
            <person name="Zhang F."/>
            <person name="Tietje A.M."/>
            <person name="Marsh S.A."/>
            <person name="Felix M.A."/>
            <person name="Shapira M."/>
            <person name="Kaleta C."/>
            <person name="Schulenburg H."/>
            <person name="Samuel B."/>
        </authorList>
    </citation>
    <scope>NUCLEOTIDE SEQUENCE [LARGE SCALE GENOMIC DNA]</scope>
    <source>
        <strain evidence="4 5">BIGb0172</strain>
    </source>
</reference>
<dbReference type="SUPFAM" id="SSF55729">
    <property type="entry name" value="Acyl-CoA N-acyltransferases (Nat)"/>
    <property type="match status" value="1"/>
</dbReference>
<evidence type="ECO:0000256" key="2">
    <source>
        <dbReference type="ARBA" id="ARBA00023315"/>
    </source>
</evidence>
<dbReference type="GO" id="GO:0016747">
    <property type="term" value="F:acyltransferase activity, transferring groups other than amino-acyl groups"/>
    <property type="evidence" value="ECO:0007669"/>
    <property type="project" value="InterPro"/>
</dbReference>
<dbReference type="AlphaFoldDB" id="A0A7G5EF86"/>
<name>A0A7G5EF86_9BURK</name>
<dbReference type="PANTHER" id="PTHR43877:SF5">
    <property type="entry name" value="BLL8307 PROTEIN"/>
    <property type="match status" value="1"/>
</dbReference>
<organism evidence="4 5">
    <name type="scientific">Comamonas piscis</name>
    <dbReference type="NCBI Taxonomy" id="1562974"/>
    <lineage>
        <taxon>Bacteria</taxon>
        <taxon>Pseudomonadati</taxon>
        <taxon>Pseudomonadota</taxon>
        <taxon>Betaproteobacteria</taxon>
        <taxon>Burkholderiales</taxon>
        <taxon>Comamonadaceae</taxon>
        <taxon>Comamonas</taxon>
    </lineage>
</organism>
<dbReference type="InterPro" id="IPR050832">
    <property type="entry name" value="Bact_Acetyltransf"/>
</dbReference>
<evidence type="ECO:0000313" key="5">
    <source>
        <dbReference type="Proteomes" id="UP000515240"/>
    </source>
</evidence>
<dbReference type="InterPro" id="IPR000182">
    <property type="entry name" value="GNAT_dom"/>
</dbReference>
<evidence type="ECO:0000313" key="4">
    <source>
        <dbReference type="EMBL" id="QMV72661.1"/>
    </source>
</evidence>